<dbReference type="EMBL" id="VULO01000007">
    <property type="protein sequence ID" value="MSS84491.1"/>
    <property type="molecule type" value="Genomic_DNA"/>
</dbReference>
<name>A0A6N7W4Z6_9ACTO</name>
<evidence type="ECO:0000256" key="1">
    <source>
        <dbReference type="SAM" id="MobiDB-lite"/>
    </source>
</evidence>
<proteinExistence type="predicted"/>
<dbReference type="InterPro" id="IPR006944">
    <property type="entry name" value="Phage/GTA_portal"/>
</dbReference>
<dbReference type="NCBIfam" id="TIGR01537">
    <property type="entry name" value="portal_HK97"/>
    <property type="match status" value="1"/>
</dbReference>
<dbReference type="AlphaFoldDB" id="A0A6N7W4Z6"/>
<dbReference type="RefSeq" id="WP_154544889.1">
    <property type="nucleotide sequence ID" value="NZ_VULO01000007.1"/>
</dbReference>
<keyword evidence="3" id="KW-1185">Reference proteome</keyword>
<dbReference type="Pfam" id="PF04860">
    <property type="entry name" value="Phage_portal"/>
    <property type="match status" value="1"/>
</dbReference>
<organism evidence="2 3">
    <name type="scientific">Scrofimicrobium canadense</name>
    <dbReference type="NCBI Taxonomy" id="2652290"/>
    <lineage>
        <taxon>Bacteria</taxon>
        <taxon>Bacillati</taxon>
        <taxon>Actinomycetota</taxon>
        <taxon>Actinomycetes</taxon>
        <taxon>Actinomycetales</taxon>
        <taxon>Actinomycetaceae</taxon>
        <taxon>Scrofimicrobium</taxon>
    </lineage>
</organism>
<comment type="caution">
    <text evidence="2">The sequence shown here is derived from an EMBL/GenBank/DDBJ whole genome shotgun (WGS) entry which is preliminary data.</text>
</comment>
<gene>
    <name evidence="2" type="ORF">FYJ24_06880</name>
</gene>
<accession>A0A6N7W4Z6</accession>
<reference evidence="2 3" key="1">
    <citation type="submission" date="2019-08" db="EMBL/GenBank/DDBJ databases">
        <title>In-depth cultivation of the pig gut microbiome towards novel bacterial diversity and tailored functional studies.</title>
        <authorList>
            <person name="Wylensek D."/>
            <person name="Hitch T.C.A."/>
            <person name="Clavel T."/>
        </authorList>
    </citation>
    <scope>NUCLEOTIDE SEQUENCE [LARGE SCALE GENOMIC DNA]</scope>
    <source>
        <strain evidence="2 3">WB03_NA08</strain>
    </source>
</reference>
<dbReference type="InterPro" id="IPR006427">
    <property type="entry name" value="Portal_HK97"/>
</dbReference>
<sequence length="641" mass="71036">MANFLAAAERAARVENVDYMNMAVPLESIESFFKPSPVNVWRDQPSVRKVVDFIASNIASIPLHLYDRTDDGRERVRDSDLARLLHSPSMAREENAYLFWKRVLIDWLIYDRAAVHIDPLEMKLRRIPPASWVQSIDDVYGTIKTIKVVNERGQYVTRDIDEFLILSGYSIPGVAGFSPMETLSAILTDSDDALKFRRMMWQRQATHTGVVEREQAWDSLEARKNFLEGLRAFDAKSERSGGSMLLDEGMKWKDRKPSFTPRDLDDIEARRLTDIEVASLFHIAPEMVGARQGNYSNMEAFRQSLYRDNLGPYIDGWEQAVAPLVDVFGEPGQYIEAFLDAKLRGSFEEQAKTFQTSVGAPVMTRNEARAKMNLPDVPGGDDLVTPLNVLIGGQASPQDSGTQNERAKPVQVKAPAPVESWEYTPEIGQATSLVLAKTFERQSKAVLPVIGKATETVGGFPEWWDGLRWNRELADDLYKIAVQYSPEIGRAQTEALGVDPSEYVPELTYAYLKQVSRSRAALINAKTVEALQFALAEGVAPADVFKEAIDVRSVVAGAAFAAFVASWTAKEVGQQILGGQGWKQWHVTSGNPRDSHAAMDGETVPYGARFSNGQSWPGDSSAGVDETAGCMCGVSIGRGPQ</sequence>
<evidence type="ECO:0000313" key="2">
    <source>
        <dbReference type="EMBL" id="MSS84491.1"/>
    </source>
</evidence>
<evidence type="ECO:0000313" key="3">
    <source>
        <dbReference type="Proteomes" id="UP000470875"/>
    </source>
</evidence>
<feature type="compositionally biased region" description="Polar residues" evidence="1">
    <location>
        <begin position="395"/>
        <end position="404"/>
    </location>
</feature>
<feature type="region of interest" description="Disordered" evidence="1">
    <location>
        <begin position="394"/>
        <end position="413"/>
    </location>
</feature>
<dbReference type="Proteomes" id="UP000470875">
    <property type="component" value="Unassembled WGS sequence"/>
</dbReference>
<protein>
    <submittedName>
        <fullName evidence="2">Phage portal protein</fullName>
    </submittedName>
</protein>